<organism evidence="3 4">
    <name type="scientific">Larkinella punicea</name>
    <dbReference type="NCBI Taxonomy" id="2315727"/>
    <lineage>
        <taxon>Bacteria</taxon>
        <taxon>Pseudomonadati</taxon>
        <taxon>Bacteroidota</taxon>
        <taxon>Cytophagia</taxon>
        <taxon>Cytophagales</taxon>
        <taxon>Spirosomataceae</taxon>
        <taxon>Larkinella</taxon>
    </lineage>
</organism>
<protein>
    <submittedName>
        <fullName evidence="3">DUF4412 domain-containing protein</fullName>
    </submittedName>
</protein>
<reference evidence="3 4" key="1">
    <citation type="submission" date="2018-07" db="EMBL/GenBank/DDBJ databases">
        <title>Genome analysis of Larkinella rosea.</title>
        <authorList>
            <person name="Zhou Z."/>
            <person name="Wang G."/>
        </authorList>
    </citation>
    <scope>NUCLEOTIDE SEQUENCE [LARGE SCALE GENOMIC DNA]</scope>
    <source>
        <strain evidence="4">zzj9</strain>
    </source>
</reference>
<feature type="domain" description="DUF4412" evidence="2">
    <location>
        <begin position="25"/>
        <end position="205"/>
    </location>
</feature>
<sequence>MKKILSLLTTLLLPAFVWAQQGTVEYKMTMSQGAQSRTTTSTMYFSNGNVRTDVSIPFPGAAKPMKQTILMLAKTPNVTYMLNESSKTYTENRPNPSKNTPAMKATVKVVGKEKIQNLNCTHALVTFDKGSMEIWTSKDIPGYEKLLSYWRSNQDFGGENLYTELKKSGADGFFVRMKNAGMTMDLVRYDTKPVSASLFDIPKDYKKGAAFDPAGFQNMTPAQRQKMIEAFKKQPKP</sequence>
<keyword evidence="4" id="KW-1185">Reference proteome</keyword>
<accession>A0A368JNY1</accession>
<feature type="chain" id="PRO_5016793342" evidence="1">
    <location>
        <begin position="20"/>
        <end position="237"/>
    </location>
</feature>
<proteinExistence type="predicted"/>
<evidence type="ECO:0000313" key="4">
    <source>
        <dbReference type="Proteomes" id="UP000253383"/>
    </source>
</evidence>
<gene>
    <name evidence="3" type="ORF">DUE52_14055</name>
</gene>
<dbReference type="Pfam" id="PF14371">
    <property type="entry name" value="DUF4412"/>
    <property type="match status" value="1"/>
</dbReference>
<dbReference type="InterPro" id="IPR025524">
    <property type="entry name" value="DUF4412"/>
</dbReference>
<keyword evidence="1" id="KW-0732">Signal</keyword>
<dbReference type="Proteomes" id="UP000253383">
    <property type="component" value="Unassembled WGS sequence"/>
</dbReference>
<evidence type="ECO:0000259" key="2">
    <source>
        <dbReference type="Pfam" id="PF14371"/>
    </source>
</evidence>
<dbReference type="RefSeq" id="WP_114406643.1">
    <property type="nucleotide sequence ID" value="NZ_QOWE01000010.1"/>
</dbReference>
<dbReference type="AlphaFoldDB" id="A0A368JNY1"/>
<feature type="signal peptide" evidence="1">
    <location>
        <begin position="1"/>
        <end position="19"/>
    </location>
</feature>
<dbReference type="OrthoDB" id="937935at2"/>
<dbReference type="EMBL" id="QOWE01000010">
    <property type="protein sequence ID" value="RCR69005.1"/>
    <property type="molecule type" value="Genomic_DNA"/>
</dbReference>
<evidence type="ECO:0000313" key="3">
    <source>
        <dbReference type="EMBL" id="RCR69005.1"/>
    </source>
</evidence>
<comment type="caution">
    <text evidence="3">The sequence shown here is derived from an EMBL/GenBank/DDBJ whole genome shotgun (WGS) entry which is preliminary data.</text>
</comment>
<evidence type="ECO:0000256" key="1">
    <source>
        <dbReference type="SAM" id="SignalP"/>
    </source>
</evidence>
<name>A0A368JNY1_9BACT</name>